<organism evidence="1 2">
    <name type="scientific">Tamlana crocina</name>
    <dbReference type="NCBI Taxonomy" id="393006"/>
    <lineage>
        <taxon>Bacteria</taxon>
        <taxon>Pseudomonadati</taxon>
        <taxon>Bacteroidota</taxon>
        <taxon>Flavobacteriia</taxon>
        <taxon>Flavobacteriales</taxon>
        <taxon>Flavobacteriaceae</taxon>
        <taxon>Tamlana</taxon>
    </lineage>
</organism>
<proteinExistence type="predicted"/>
<dbReference type="Proteomes" id="UP000760545">
    <property type="component" value="Unassembled WGS sequence"/>
</dbReference>
<feature type="non-terminal residue" evidence="1">
    <location>
        <position position="150"/>
    </location>
</feature>
<sequence length="150" mass="17484">LNPTSDQIIIQRNGRILDTILLNDKNRFSYKIDSVEKGLYIIEHRPETQNVYISPGDSLLLRVNTLAFDESLHFSGKGFAKNNLMAEMFLQDESTGRLLLNFYKYTPQRFGEIADSIRSERERLLEKSNEKQKFSEEFINLSKDIIAYEN</sequence>
<evidence type="ECO:0000313" key="1">
    <source>
        <dbReference type="EMBL" id="NJX17072.1"/>
    </source>
</evidence>
<evidence type="ECO:0000313" key="2">
    <source>
        <dbReference type="Proteomes" id="UP000760545"/>
    </source>
</evidence>
<reference evidence="1 2" key="1">
    <citation type="submission" date="2020-03" db="EMBL/GenBank/DDBJ databases">
        <title>Tamlana sp. nov, isolated from XXX.</title>
        <authorList>
            <person name="Cao W.R."/>
        </authorList>
    </citation>
    <scope>NUCLEOTIDE SEQUENCE [LARGE SCALE GENOMIC DNA]</scope>
    <source>
        <strain evidence="1 2">HST1-43</strain>
    </source>
</reference>
<keyword evidence="2" id="KW-1185">Reference proteome</keyword>
<accession>A0ABX1DFI9</accession>
<dbReference type="EMBL" id="JAAVJS010000234">
    <property type="protein sequence ID" value="NJX17072.1"/>
    <property type="molecule type" value="Genomic_DNA"/>
</dbReference>
<feature type="non-terminal residue" evidence="1">
    <location>
        <position position="1"/>
    </location>
</feature>
<name>A0ABX1DFI9_9FLAO</name>
<protein>
    <submittedName>
        <fullName evidence="1">Uncharacterized protein</fullName>
    </submittedName>
</protein>
<comment type="caution">
    <text evidence="1">The sequence shown here is derived from an EMBL/GenBank/DDBJ whole genome shotgun (WGS) entry which is preliminary data.</text>
</comment>
<gene>
    <name evidence="1" type="ORF">HC176_16485</name>
</gene>